<dbReference type="AlphaFoldDB" id="A0A0F9JZA2"/>
<comment type="caution">
    <text evidence="3">The sequence shown here is derived from an EMBL/GenBank/DDBJ whole genome shotgun (WGS) entry which is preliminary data.</text>
</comment>
<proteinExistence type="predicted"/>
<keyword evidence="2" id="KW-0812">Transmembrane</keyword>
<name>A0A0F9JZA2_9ZZZZ</name>
<feature type="compositionally biased region" description="Polar residues" evidence="1">
    <location>
        <begin position="103"/>
        <end position="113"/>
    </location>
</feature>
<feature type="region of interest" description="Disordered" evidence="1">
    <location>
        <begin position="88"/>
        <end position="113"/>
    </location>
</feature>
<feature type="region of interest" description="Disordered" evidence="1">
    <location>
        <begin position="1"/>
        <end position="24"/>
    </location>
</feature>
<evidence type="ECO:0000256" key="1">
    <source>
        <dbReference type="SAM" id="MobiDB-lite"/>
    </source>
</evidence>
<keyword evidence="2" id="KW-1133">Transmembrane helix</keyword>
<organism evidence="3">
    <name type="scientific">marine sediment metagenome</name>
    <dbReference type="NCBI Taxonomy" id="412755"/>
    <lineage>
        <taxon>unclassified sequences</taxon>
        <taxon>metagenomes</taxon>
        <taxon>ecological metagenomes</taxon>
    </lineage>
</organism>
<sequence length="113" mass="12170">MANGKAKKAAIPETAGKAQSDQKPSGRWVFWKIEIPNSVVPKWFAKFASVAIILSFVLLIVSTALATLRVPEVLNVISRHLENNLLPSTRPAVRTDAPGAQSIGKSPDQQPGE</sequence>
<evidence type="ECO:0000256" key="2">
    <source>
        <dbReference type="SAM" id="Phobius"/>
    </source>
</evidence>
<protein>
    <submittedName>
        <fullName evidence="3">Uncharacterized protein</fullName>
    </submittedName>
</protein>
<keyword evidence="2" id="KW-0472">Membrane</keyword>
<gene>
    <name evidence="3" type="ORF">LCGC14_1698280</name>
</gene>
<dbReference type="EMBL" id="LAZR01014960">
    <property type="protein sequence ID" value="KKM15213.1"/>
    <property type="molecule type" value="Genomic_DNA"/>
</dbReference>
<evidence type="ECO:0000313" key="3">
    <source>
        <dbReference type="EMBL" id="KKM15213.1"/>
    </source>
</evidence>
<reference evidence="3" key="1">
    <citation type="journal article" date="2015" name="Nature">
        <title>Complex archaea that bridge the gap between prokaryotes and eukaryotes.</title>
        <authorList>
            <person name="Spang A."/>
            <person name="Saw J.H."/>
            <person name="Jorgensen S.L."/>
            <person name="Zaremba-Niedzwiedzka K."/>
            <person name="Martijn J."/>
            <person name="Lind A.E."/>
            <person name="van Eijk R."/>
            <person name="Schleper C."/>
            <person name="Guy L."/>
            <person name="Ettema T.J."/>
        </authorList>
    </citation>
    <scope>NUCLEOTIDE SEQUENCE</scope>
</reference>
<feature type="transmembrane region" description="Helical" evidence="2">
    <location>
        <begin position="47"/>
        <end position="68"/>
    </location>
</feature>
<accession>A0A0F9JZA2</accession>